<evidence type="ECO:0000313" key="1">
    <source>
        <dbReference type="EMBL" id="NKZ01889.1"/>
    </source>
</evidence>
<name>A0A7X6RTN3_9ACTN</name>
<evidence type="ECO:0000313" key="2">
    <source>
        <dbReference type="Proteomes" id="UP000553209"/>
    </source>
</evidence>
<reference evidence="1 2" key="1">
    <citation type="submission" date="2020-04" db="EMBL/GenBank/DDBJ databases">
        <title>MicrobeNet Type strains.</title>
        <authorList>
            <person name="Nicholson A.C."/>
        </authorList>
    </citation>
    <scope>NUCLEOTIDE SEQUENCE [LARGE SCALE GENOMIC DNA]</scope>
    <source>
        <strain evidence="1 2">ATCC 23612</strain>
    </source>
</reference>
<accession>A0A7X6RTN3</accession>
<gene>
    <name evidence="1" type="ORF">HGB44_30115</name>
</gene>
<dbReference type="RefSeq" id="WP_168444208.1">
    <property type="nucleotide sequence ID" value="NZ_JAAXPG010000046.1"/>
</dbReference>
<proteinExistence type="predicted"/>
<comment type="caution">
    <text evidence="1">The sequence shown here is derived from an EMBL/GenBank/DDBJ whole genome shotgun (WGS) entry which is preliminary data.</text>
</comment>
<keyword evidence="2" id="KW-1185">Reference proteome</keyword>
<dbReference type="SUPFAM" id="SSF54427">
    <property type="entry name" value="NTF2-like"/>
    <property type="match status" value="1"/>
</dbReference>
<sequence length="131" mass="13788">MPQSPGGPPPPPTSASVSSIGVEHALLSYLYLDRGDPDGYASLVDGAARFEHPGFPVAFGSEEAAALVLKCYGSSGIHRPRRVVAADGDVVVTGVLTRRAGGGDDQEFADLFAITEHGLLSSWRRYHRPTG</sequence>
<dbReference type="AlphaFoldDB" id="A0A7X6RTN3"/>
<protein>
    <submittedName>
        <fullName evidence="1">Nuclear transport factor 2 family protein</fullName>
    </submittedName>
</protein>
<dbReference type="InterPro" id="IPR032710">
    <property type="entry name" value="NTF2-like_dom_sf"/>
</dbReference>
<dbReference type="EMBL" id="JAAXPG010000046">
    <property type="protein sequence ID" value="NKZ01889.1"/>
    <property type="molecule type" value="Genomic_DNA"/>
</dbReference>
<dbReference type="Proteomes" id="UP000553209">
    <property type="component" value="Unassembled WGS sequence"/>
</dbReference>
<dbReference type="Gene3D" id="3.10.450.50">
    <property type="match status" value="1"/>
</dbReference>
<organism evidence="1 2">
    <name type="scientific">Nocardiopsis alborubida</name>
    <dbReference type="NCBI Taxonomy" id="146802"/>
    <lineage>
        <taxon>Bacteria</taxon>
        <taxon>Bacillati</taxon>
        <taxon>Actinomycetota</taxon>
        <taxon>Actinomycetes</taxon>
        <taxon>Streptosporangiales</taxon>
        <taxon>Nocardiopsidaceae</taxon>
        <taxon>Nocardiopsis</taxon>
    </lineage>
</organism>